<gene>
    <name evidence="2" type="ORF">FSB_LOCUS36656</name>
</gene>
<evidence type="ECO:0000313" key="2">
    <source>
        <dbReference type="EMBL" id="SPD08774.1"/>
    </source>
</evidence>
<name>A0A2N9HB24_FAGSY</name>
<proteinExistence type="predicted"/>
<dbReference type="PANTHER" id="PTHR46033">
    <property type="entry name" value="PROTEIN MAIN-LIKE 2"/>
    <property type="match status" value="1"/>
</dbReference>
<feature type="domain" description="Aminotransferase-like plant mobile" evidence="1">
    <location>
        <begin position="196"/>
        <end position="251"/>
    </location>
</feature>
<dbReference type="InterPro" id="IPR044824">
    <property type="entry name" value="MAIN-like"/>
</dbReference>
<dbReference type="InterPro" id="IPR019557">
    <property type="entry name" value="AminoTfrase-like_pln_mobile"/>
</dbReference>
<evidence type="ECO:0000259" key="1">
    <source>
        <dbReference type="Pfam" id="PF10536"/>
    </source>
</evidence>
<dbReference type="Pfam" id="PF10536">
    <property type="entry name" value="PMD"/>
    <property type="match status" value="1"/>
</dbReference>
<dbReference type="PANTHER" id="PTHR46033:SF67">
    <property type="entry name" value="AMINOTRANSFERASE-LIKE, PLANT MOBILE DOMAIN FAMILY PROTEIN"/>
    <property type="match status" value="1"/>
</dbReference>
<dbReference type="GO" id="GO:0010073">
    <property type="term" value="P:meristem maintenance"/>
    <property type="evidence" value="ECO:0007669"/>
    <property type="project" value="InterPro"/>
</dbReference>
<sequence>MAKSSSNIDPCSSATQIIEALPASQRITGILIPLLVLTAVDTQPMVVVAALLVEIVVADLLGKFQKIKEPVGTVRFSDGLKTPTPQAAPYQSVSSSSLPITGTGSSVIGFVGAARLGSVGAIGSSGSAFTPTHLSPIFLYHSHFASIYQKRQIKWGEWDTFTTSVTWYKPAPSWSAWVARMALSKLDKWKTLENNEAIRASQYEIPINPNLLTSLLCFWSPVTNTFSFPEGFMTLTVADIFALLDLRPMGALAHPLMVVGTSPNEDVLHGVSLSYNDFIKQLHPTIESWSYGEAWMHARYPKEVPSFPTYFKLFSDSSRRRSPEEFMPFEARRYGSEDFHQFSSQGFFRGDAAWGTCLQSRDLVVIRSSNTSVEAYCPSLVARQFGLVQLLPVPPIWTKNTDWMARVAISKDEAKQINVLARERVTGFTFTPFMVRSVSSSLFHSWWETYMANFNNEDDLIKALQGVALHSCCTSLQVLVSSTWRAMWLPNLFSKSLILGKKLVVTLPLKSLPLLK</sequence>
<protein>
    <recommendedName>
        <fullName evidence="1">Aminotransferase-like plant mobile domain-containing protein</fullName>
    </recommendedName>
</protein>
<dbReference type="EMBL" id="OIVN01003098">
    <property type="protein sequence ID" value="SPD08774.1"/>
    <property type="molecule type" value="Genomic_DNA"/>
</dbReference>
<dbReference type="AlphaFoldDB" id="A0A2N9HB24"/>
<organism evidence="2">
    <name type="scientific">Fagus sylvatica</name>
    <name type="common">Beechnut</name>
    <dbReference type="NCBI Taxonomy" id="28930"/>
    <lineage>
        <taxon>Eukaryota</taxon>
        <taxon>Viridiplantae</taxon>
        <taxon>Streptophyta</taxon>
        <taxon>Embryophyta</taxon>
        <taxon>Tracheophyta</taxon>
        <taxon>Spermatophyta</taxon>
        <taxon>Magnoliopsida</taxon>
        <taxon>eudicotyledons</taxon>
        <taxon>Gunneridae</taxon>
        <taxon>Pentapetalae</taxon>
        <taxon>rosids</taxon>
        <taxon>fabids</taxon>
        <taxon>Fagales</taxon>
        <taxon>Fagaceae</taxon>
        <taxon>Fagus</taxon>
    </lineage>
</organism>
<accession>A0A2N9HB24</accession>
<reference evidence="2" key="1">
    <citation type="submission" date="2018-02" db="EMBL/GenBank/DDBJ databases">
        <authorList>
            <person name="Cohen D.B."/>
            <person name="Kent A.D."/>
        </authorList>
    </citation>
    <scope>NUCLEOTIDE SEQUENCE</scope>
</reference>